<dbReference type="Proteomes" id="UP000682802">
    <property type="component" value="Chromosome 2"/>
</dbReference>
<feature type="domain" description="Phosphatidic acid phosphatase type 2/haloperoxidase" evidence="2">
    <location>
        <begin position="133"/>
        <end position="258"/>
    </location>
</feature>
<sequence>MVRILFILFIFSSTVSYSQDSLKWYKSKSKVYYAPPVTTASIAAAGLLANYLGIKMLNNRPSISQEEVLKLDINNVNSFDRNVFNYSVDHREDSHNFTDWGLYVSVALPFALFIDPAIRKDWLEVSLMYLETQMIAVNIYNYLGPGIFRRYRPITYMHGEGNPPVEMDELTDNNNERSFFSGHTSNTACGTFFAAKVLTDYHPEWSTGAKIGVYVAAFIPPAVVGYYRTRAYKHFYTDVMTGCAVGALTGVLVPQLHKHLRSKKNKYGGATSFMPIMQPTMMGLYVKKTL</sequence>
<evidence type="ECO:0000256" key="1">
    <source>
        <dbReference type="SAM" id="Phobius"/>
    </source>
</evidence>
<keyword evidence="1" id="KW-0472">Membrane</keyword>
<dbReference type="Gene3D" id="1.20.144.10">
    <property type="entry name" value="Phosphatidic acid phosphatase type 2/haloperoxidase"/>
    <property type="match status" value="1"/>
</dbReference>
<proteinExistence type="predicted"/>
<organism evidence="3 4">
    <name type="scientific">Flammeovirga kamogawensis</name>
    <dbReference type="NCBI Taxonomy" id="373891"/>
    <lineage>
        <taxon>Bacteria</taxon>
        <taxon>Pseudomonadati</taxon>
        <taxon>Bacteroidota</taxon>
        <taxon>Cytophagia</taxon>
        <taxon>Cytophagales</taxon>
        <taxon>Flammeovirgaceae</taxon>
        <taxon>Flammeovirga</taxon>
    </lineage>
</organism>
<keyword evidence="1" id="KW-1133">Transmembrane helix</keyword>
<dbReference type="RefSeq" id="WP_144076244.1">
    <property type="nucleotide sequence ID" value="NZ_CP076129.1"/>
</dbReference>
<keyword evidence="4" id="KW-1185">Reference proteome</keyword>
<dbReference type="SUPFAM" id="SSF48317">
    <property type="entry name" value="Acid phosphatase/Vanadium-dependent haloperoxidase"/>
    <property type="match status" value="1"/>
</dbReference>
<dbReference type="CDD" id="cd01610">
    <property type="entry name" value="PAP2_like"/>
    <property type="match status" value="1"/>
</dbReference>
<name>A0ABX8H1J4_9BACT</name>
<dbReference type="InterPro" id="IPR000326">
    <property type="entry name" value="PAP2/HPO"/>
</dbReference>
<feature type="transmembrane region" description="Helical" evidence="1">
    <location>
        <begin position="32"/>
        <end position="54"/>
    </location>
</feature>
<reference evidence="3 4" key="1">
    <citation type="submission" date="2021-05" db="EMBL/GenBank/DDBJ databases">
        <title>Comparative genomic studies on the polysaccharide-degrading batcterial strains of the Flammeovirga genus.</title>
        <authorList>
            <person name="Zewei F."/>
            <person name="Zheng Z."/>
            <person name="Yu L."/>
            <person name="Ruyue G."/>
            <person name="Yanhong M."/>
            <person name="Yuanyuan C."/>
            <person name="Jingyan G."/>
            <person name="Wenjun H."/>
        </authorList>
    </citation>
    <scope>NUCLEOTIDE SEQUENCE [LARGE SCALE GENOMIC DNA]</scope>
    <source>
        <strain evidence="3 4">YS10</strain>
    </source>
</reference>
<evidence type="ECO:0000313" key="4">
    <source>
        <dbReference type="Proteomes" id="UP000682802"/>
    </source>
</evidence>
<protein>
    <submittedName>
        <fullName evidence="3">Phosphatase PAP2 family protein</fullName>
    </submittedName>
</protein>
<accession>A0ABX8H1J4</accession>
<feature type="transmembrane region" description="Helical" evidence="1">
    <location>
        <begin position="211"/>
        <end position="229"/>
    </location>
</feature>
<keyword evidence="1" id="KW-0812">Transmembrane</keyword>
<evidence type="ECO:0000313" key="3">
    <source>
        <dbReference type="EMBL" id="QWG09573.1"/>
    </source>
</evidence>
<dbReference type="InterPro" id="IPR036938">
    <property type="entry name" value="PAP2/HPO_sf"/>
</dbReference>
<evidence type="ECO:0000259" key="2">
    <source>
        <dbReference type="Pfam" id="PF01569"/>
    </source>
</evidence>
<dbReference type="Pfam" id="PF01569">
    <property type="entry name" value="PAP2"/>
    <property type="match status" value="1"/>
</dbReference>
<dbReference type="EMBL" id="CP076129">
    <property type="protein sequence ID" value="QWG09573.1"/>
    <property type="molecule type" value="Genomic_DNA"/>
</dbReference>
<gene>
    <name evidence="3" type="ORF">KM029_23480</name>
</gene>